<keyword evidence="2" id="KW-1185">Reference proteome</keyword>
<evidence type="ECO:0000313" key="1">
    <source>
        <dbReference type="EMBL" id="KAJ3551970.1"/>
    </source>
</evidence>
<gene>
    <name evidence="1" type="ORF">NM688_g4406</name>
</gene>
<proteinExistence type="predicted"/>
<accession>A0ACC1T309</accession>
<protein>
    <submittedName>
        <fullName evidence="1">Uncharacterized protein</fullName>
    </submittedName>
</protein>
<name>A0ACC1T309_9APHY</name>
<comment type="caution">
    <text evidence="1">The sequence shown here is derived from an EMBL/GenBank/DDBJ whole genome shotgun (WGS) entry which is preliminary data.</text>
</comment>
<reference evidence="1" key="1">
    <citation type="submission" date="2022-07" db="EMBL/GenBank/DDBJ databases">
        <title>Genome Sequence of Phlebia brevispora.</title>
        <authorList>
            <person name="Buettner E."/>
        </authorList>
    </citation>
    <scope>NUCLEOTIDE SEQUENCE</scope>
    <source>
        <strain evidence="1">MPL23</strain>
    </source>
</reference>
<organism evidence="1 2">
    <name type="scientific">Phlebia brevispora</name>
    <dbReference type="NCBI Taxonomy" id="194682"/>
    <lineage>
        <taxon>Eukaryota</taxon>
        <taxon>Fungi</taxon>
        <taxon>Dikarya</taxon>
        <taxon>Basidiomycota</taxon>
        <taxon>Agaricomycotina</taxon>
        <taxon>Agaricomycetes</taxon>
        <taxon>Polyporales</taxon>
        <taxon>Meruliaceae</taxon>
        <taxon>Phlebia</taxon>
    </lineage>
</organism>
<sequence length="446" mass="50805">MPPWGRVILINRPEWLEYIKQGDVQRYSRGPIAVALFTEFPGRNTPVGSEGAEWRFARRTMAPIFTVKSFTNHVSSAMNEIVPLTRELLSDACQKGVPVDWNDLSGRIAFSIFCKSALDLDTNVLRGDTSCLSCSHPLLDAINVLNRVSSSRILNPLWRWTEKINGVSKKFNAAREQMWRLVDTVIEEQKRMPTKSQDNYLANMLNDPEITNPLLVRDVLVTLLFAGRDNTQNALAWALYALMNNPKWITRMREEAVAYANNDHEVEYHDLAKYPIHLAVFYEVVRLWPGLPKNFRLAMFDDELPAIPHIGQPAVRIDKGDYIFWSDYVMMRDEATWGPTSNDFDPGRHLDREGNFVKPAPPNFIGFGAGPRLCPAAQLVAYEFVACWAGILPYFDFSPMKNVLPDGTRYQEPRLIEAFTPSLSCPLMVDVRKFNDDERTKLGFAA</sequence>
<dbReference type="EMBL" id="JANHOG010000724">
    <property type="protein sequence ID" value="KAJ3551970.1"/>
    <property type="molecule type" value="Genomic_DNA"/>
</dbReference>
<dbReference type="Proteomes" id="UP001148662">
    <property type="component" value="Unassembled WGS sequence"/>
</dbReference>
<evidence type="ECO:0000313" key="2">
    <source>
        <dbReference type="Proteomes" id="UP001148662"/>
    </source>
</evidence>